<gene>
    <name evidence="9" type="ORF">EJ997_11295</name>
</gene>
<dbReference type="OrthoDB" id="9812221at2"/>
<dbReference type="Proteomes" id="UP000280344">
    <property type="component" value="Chromosome"/>
</dbReference>
<feature type="transmembrane region" description="Helical" evidence="6">
    <location>
        <begin position="47"/>
        <end position="68"/>
    </location>
</feature>
<dbReference type="GO" id="GO:0005886">
    <property type="term" value="C:plasma membrane"/>
    <property type="evidence" value="ECO:0007669"/>
    <property type="project" value="UniProtKB-SubCell"/>
</dbReference>
<dbReference type="InterPro" id="IPR020846">
    <property type="entry name" value="MFS_dom"/>
</dbReference>
<evidence type="ECO:0000259" key="8">
    <source>
        <dbReference type="PROSITE" id="PS50850"/>
    </source>
</evidence>
<feature type="transmembrane region" description="Helical" evidence="6">
    <location>
        <begin position="196"/>
        <end position="217"/>
    </location>
</feature>
<feature type="transmembrane region" description="Helical" evidence="6">
    <location>
        <begin position="165"/>
        <end position="184"/>
    </location>
</feature>
<evidence type="ECO:0000313" key="10">
    <source>
        <dbReference type="Proteomes" id="UP000280344"/>
    </source>
</evidence>
<feature type="transmembrane region" description="Helical" evidence="6">
    <location>
        <begin position="349"/>
        <end position="367"/>
    </location>
</feature>
<dbReference type="SUPFAM" id="SSF103473">
    <property type="entry name" value="MFS general substrate transporter"/>
    <property type="match status" value="1"/>
</dbReference>
<evidence type="ECO:0000256" key="7">
    <source>
        <dbReference type="SAM" id="SignalP"/>
    </source>
</evidence>
<dbReference type="PROSITE" id="PS50850">
    <property type="entry name" value="MFS"/>
    <property type="match status" value="1"/>
</dbReference>
<keyword evidence="7" id="KW-0732">Signal</keyword>
<dbReference type="InterPro" id="IPR036259">
    <property type="entry name" value="MFS_trans_sf"/>
</dbReference>
<name>A0A3Q9G5E7_9ACTO</name>
<organism evidence="9 10">
    <name type="scientific">Flaviflexus ciconiae</name>
    <dbReference type="NCBI Taxonomy" id="2496867"/>
    <lineage>
        <taxon>Bacteria</taxon>
        <taxon>Bacillati</taxon>
        <taxon>Actinomycetota</taxon>
        <taxon>Actinomycetes</taxon>
        <taxon>Actinomycetales</taxon>
        <taxon>Actinomycetaceae</taxon>
        <taxon>Flaviflexus</taxon>
    </lineage>
</organism>
<evidence type="ECO:0000256" key="5">
    <source>
        <dbReference type="ARBA" id="ARBA00023136"/>
    </source>
</evidence>
<comment type="subcellular location">
    <subcellularLocation>
        <location evidence="1">Cell membrane</location>
        <topology evidence="1">Multi-pass membrane protein</topology>
    </subcellularLocation>
</comment>
<accession>A0A3Q9G5E7</accession>
<feature type="domain" description="Major facilitator superfamily (MFS) profile" evidence="8">
    <location>
        <begin position="9"/>
        <end position="457"/>
    </location>
</feature>
<feature type="transmembrane region" description="Helical" evidence="6">
    <location>
        <begin position="325"/>
        <end position="343"/>
    </location>
</feature>
<evidence type="ECO:0000256" key="4">
    <source>
        <dbReference type="ARBA" id="ARBA00022989"/>
    </source>
</evidence>
<feature type="transmembrane region" description="Helical" evidence="6">
    <location>
        <begin position="107"/>
        <end position="125"/>
    </location>
</feature>
<dbReference type="Gene3D" id="1.20.1720.10">
    <property type="entry name" value="Multidrug resistance protein D"/>
    <property type="match status" value="1"/>
</dbReference>
<sequence length="472" mass="49136">MQKKSSAALLAVLYASALIAAFSENLVNVSLVDMMAEFGIGANTAQWLVTGYMLVTAIVVTISAFLYRFFGLRRLFFFGGCFLIAGSIVSITSASFPVLLIGRLDHSVGTGIFIPTMMSAVMAVARRKQIGTYLAIGGAMITLGPALAPVVSGVMVTGFGWRSAFYPPLIIMGLIMIAGFFLVRDVAEPVKLRLDVMSVAMSALGLFLFVYGLSIVSSAPLQATAFIVAGVAVLAGFAYRQFKIDNPVLDLRPMLNKRFRPSTLLVMVAMATTFSMSVLLPLYFQRSLGMDAFAAGALLLAPILINAFTSLVGGRVMAGSGAWPLLPIGFLIVAVGQAAIVVLSPNQTWLGVLVASVVVYAGVGVVLSPSQSAGLSRLDLSQHTYGVAILNTAIQVAASIGPSLFIGVMAARAGSVAAAGTSEPEAQAFGFSAAVLVATIIAIIGVVVSFVYSRSLRSAGRTVSAGPSPAQH</sequence>
<keyword evidence="2" id="KW-0813">Transport</keyword>
<feature type="transmembrane region" description="Helical" evidence="6">
    <location>
        <begin position="75"/>
        <end position="101"/>
    </location>
</feature>
<evidence type="ECO:0000256" key="6">
    <source>
        <dbReference type="SAM" id="Phobius"/>
    </source>
</evidence>
<keyword evidence="5 6" id="KW-0472">Membrane</keyword>
<dbReference type="EMBL" id="CP034593">
    <property type="protein sequence ID" value="AZQ77839.1"/>
    <property type="molecule type" value="Genomic_DNA"/>
</dbReference>
<feature type="transmembrane region" description="Helical" evidence="6">
    <location>
        <begin position="263"/>
        <end position="284"/>
    </location>
</feature>
<dbReference type="PANTHER" id="PTHR42718">
    <property type="entry name" value="MAJOR FACILITATOR SUPERFAMILY MULTIDRUG TRANSPORTER MFSC"/>
    <property type="match status" value="1"/>
</dbReference>
<evidence type="ECO:0000256" key="3">
    <source>
        <dbReference type="ARBA" id="ARBA00022692"/>
    </source>
</evidence>
<feature type="transmembrane region" description="Helical" evidence="6">
    <location>
        <begin position="132"/>
        <end position="159"/>
    </location>
</feature>
<protein>
    <submittedName>
        <fullName evidence="9">MFS transporter</fullName>
    </submittedName>
</protein>
<dbReference type="RefSeq" id="WP_126704642.1">
    <property type="nucleotide sequence ID" value="NZ_CP034593.1"/>
</dbReference>
<evidence type="ECO:0000256" key="2">
    <source>
        <dbReference type="ARBA" id="ARBA00022448"/>
    </source>
</evidence>
<keyword evidence="3 6" id="KW-0812">Transmembrane</keyword>
<feature type="transmembrane region" description="Helical" evidence="6">
    <location>
        <begin position="388"/>
        <end position="411"/>
    </location>
</feature>
<dbReference type="KEGG" id="flh:EJ997_11295"/>
<dbReference type="InterPro" id="IPR011701">
    <property type="entry name" value="MFS"/>
</dbReference>
<dbReference type="AlphaFoldDB" id="A0A3Q9G5E7"/>
<keyword evidence="10" id="KW-1185">Reference proteome</keyword>
<feature type="signal peptide" evidence="7">
    <location>
        <begin position="1"/>
        <end position="20"/>
    </location>
</feature>
<keyword evidence="4 6" id="KW-1133">Transmembrane helix</keyword>
<dbReference type="PANTHER" id="PTHR42718:SF9">
    <property type="entry name" value="MAJOR FACILITATOR SUPERFAMILY MULTIDRUG TRANSPORTER MFSC"/>
    <property type="match status" value="1"/>
</dbReference>
<feature type="chain" id="PRO_5038354653" evidence="7">
    <location>
        <begin position="21"/>
        <end position="472"/>
    </location>
</feature>
<dbReference type="Pfam" id="PF07690">
    <property type="entry name" value="MFS_1"/>
    <property type="match status" value="1"/>
</dbReference>
<evidence type="ECO:0000256" key="1">
    <source>
        <dbReference type="ARBA" id="ARBA00004651"/>
    </source>
</evidence>
<feature type="transmembrane region" description="Helical" evidence="6">
    <location>
        <begin position="223"/>
        <end position="242"/>
    </location>
</feature>
<dbReference type="GO" id="GO:0022857">
    <property type="term" value="F:transmembrane transporter activity"/>
    <property type="evidence" value="ECO:0007669"/>
    <property type="project" value="InterPro"/>
</dbReference>
<evidence type="ECO:0000313" key="9">
    <source>
        <dbReference type="EMBL" id="AZQ77839.1"/>
    </source>
</evidence>
<dbReference type="Gene3D" id="1.20.1250.20">
    <property type="entry name" value="MFS general substrate transporter like domains"/>
    <property type="match status" value="1"/>
</dbReference>
<reference evidence="9 10" key="1">
    <citation type="submission" date="2018-12" db="EMBL/GenBank/DDBJ databases">
        <title>Complete genome sequence of Flaviflexus sp. H23T48.</title>
        <authorList>
            <person name="Bae J.-W."/>
            <person name="Lee J.-Y."/>
        </authorList>
    </citation>
    <scope>NUCLEOTIDE SEQUENCE [LARGE SCALE GENOMIC DNA]</scope>
    <source>
        <strain evidence="9 10">H23T48</strain>
    </source>
</reference>
<proteinExistence type="predicted"/>
<feature type="transmembrane region" description="Helical" evidence="6">
    <location>
        <begin position="290"/>
        <end position="313"/>
    </location>
</feature>
<feature type="transmembrane region" description="Helical" evidence="6">
    <location>
        <begin position="431"/>
        <end position="452"/>
    </location>
</feature>